<evidence type="ECO:0000313" key="6">
    <source>
        <dbReference type="EnsemblMetazoa" id="AEPI008314-PA"/>
    </source>
</evidence>
<reference evidence="7" key="1">
    <citation type="submission" date="2013-03" db="EMBL/GenBank/DDBJ databases">
        <title>The Genome Sequence of Anopheles epiroticus epiroticus2.</title>
        <authorList>
            <consortium name="The Broad Institute Genomics Platform"/>
            <person name="Neafsey D.E."/>
            <person name="Howell P."/>
            <person name="Walker B."/>
            <person name="Young S.K."/>
            <person name="Zeng Q."/>
            <person name="Gargeya S."/>
            <person name="Fitzgerald M."/>
            <person name="Haas B."/>
            <person name="Abouelleil A."/>
            <person name="Allen A.W."/>
            <person name="Alvarado L."/>
            <person name="Arachchi H.M."/>
            <person name="Berlin A.M."/>
            <person name="Chapman S.B."/>
            <person name="Gainer-Dewar J."/>
            <person name="Goldberg J."/>
            <person name="Griggs A."/>
            <person name="Gujja S."/>
            <person name="Hansen M."/>
            <person name="Howarth C."/>
            <person name="Imamovic A."/>
            <person name="Ireland A."/>
            <person name="Larimer J."/>
            <person name="McCowan C."/>
            <person name="Murphy C."/>
            <person name="Pearson M."/>
            <person name="Poon T.W."/>
            <person name="Priest M."/>
            <person name="Roberts A."/>
            <person name="Saif S."/>
            <person name="Shea T."/>
            <person name="Sisk P."/>
            <person name="Sykes S."/>
            <person name="Wortman J."/>
            <person name="Nusbaum C."/>
            <person name="Birren B."/>
        </authorList>
    </citation>
    <scope>NUCLEOTIDE SEQUENCE [LARGE SCALE GENOMIC DNA]</scope>
    <source>
        <strain evidence="7">Epiroticus2</strain>
    </source>
</reference>
<keyword evidence="1" id="KW-0479">Metal-binding</keyword>
<dbReference type="STRING" id="199890.A0A182PMZ0"/>
<evidence type="ECO:0000259" key="5">
    <source>
        <dbReference type="Pfam" id="PF04500"/>
    </source>
</evidence>
<feature type="region of interest" description="Disordered" evidence="4">
    <location>
        <begin position="218"/>
        <end position="238"/>
    </location>
</feature>
<evidence type="ECO:0000256" key="3">
    <source>
        <dbReference type="ARBA" id="ARBA00022833"/>
    </source>
</evidence>
<protein>
    <recommendedName>
        <fullName evidence="5">FLYWCH-type domain-containing protein</fullName>
    </recommendedName>
</protein>
<dbReference type="Gene3D" id="2.20.25.240">
    <property type="match status" value="2"/>
</dbReference>
<sequence length="238" mass="27127">MNSVGQLGSKVVYIVGQRGSILLSVNGHRYVKNRKSQSKTYWICAKKGSLGCRARVTTVLSDKEDGNPQVILNTGTHNHGLTVKVPKIKLTSSHKYRLKMDNKRNPYFKLKQIGQQQQTPTKPKLIKKSSGMKTENYHDQSTTSFHVRKFNTPVAVDSGKIKYTEGRGNNVLIYEGHRYIKNNCYGGKMYWKCSKWHTLCKARAITSISHPEQCVLKNSHNHDTPGEEYTVNESKDWR</sequence>
<feature type="region of interest" description="Disordered" evidence="4">
    <location>
        <begin position="118"/>
        <end position="140"/>
    </location>
</feature>
<feature type="domain" description="FLYWCH-type" evidence="5">
    <location>
        <begin position="13"/>
        <end position="79"/>
    </location>
</feature>
<evidence type="ECO:0000256" key="2">
    <source>
        <dbReference type="ARBA" id="ARBA00022771"/>
    </source>
</evidence>
<evidence type="ECO:0000256" key="1">
    <source>
        <dbReference type="ARBA" id="ARBA00022723"/>
    </source>
</evidence>
<reference evidence="6" key="2">
    <citation type="submission" date="2020-05" db="UniProtKB">
        <authorList>
            <consortium name="EnsemblMetazoa"/>
        </authorList>
    </citation>
    <scope>IDENTIFICATION</scope>
    <source>
        <strain evidence="6">Epiroticus2</strain>
    </source>
</reference>
<dbReference type="AlphaFoldDB" id="A0A182PMZ0"/>
<dbReference type="InterPro" id="IPR007588">
    <property type="entry name" value="Znf_FLYWCH"/>
</dbReference>
<dbReference type="Proteomes" id="UP000075885">
    <property type="component" value="Unassembled WGS sequence"/>
</dbReference>
<keyword evidence="2" id="KW-0863">Zinc-finger</keyword>
<dbReference type="VEuPathDB" id="VectorBase:AEPI008314"/>
<proteinExistence type="predicted"/>
<accession>A0A182PMZ0</accession>
<dbReference type="GO" id="GO:0008270">
    <property type="term" value="F:zinc ion binding"/>
    <property type="evidence" value="ECO:0007669"/>
    <property type="project" value="UniProtKB-KW"/>
</dbReference>
<evidence type="ECO:0000256" key="4">
    <source>
        <dbReference type="SAM" id="MobiDB-lite"/>
    </source>
</evidence>
<feature type="domain" description="FLYWCH-type" evidence="5">
    <location>
        <begin position="164"/>
        <end position="222"/>
    </location>
</feature>
<keyword evidence="3" id="KW-0862">Zinc</keyword>
<organism evidence="6 7">
    <name type="scientific">Anopheles epiroticus</name>
    <dbReference type="NCBI Taxonomy" id="199890"/>
    <lineage>
        <taxon>Eukaryota</taxon>
        <taxon>Metazoa</taxon>
        <taxon>Ecdysozoa</taxon>
        <taxon>Arthropoda</taxon>
        <taxon>Hexapoda</taxon>
        <taxon>Insecta</taxon>
        <taxon>Pterygota</taxon>
        <taxon>Neoptera</taxon>
        <taxon>Endopterygota</taxon>
        <taxon>Diptera</taxon>
        <taxon>Nematocera</taxon>
        <taxon>Culicoidea</taxon>
        <taxon>Culicidae</taxon>
        <taxon>Anophelinae</taxon>
        <taxon>Anopheles</taxon>
    </lineage>
</organism>
<name>A0A182PMZ0_9DIPT</name>
<dbReference type="EnsemblMetazoa" id="AEPI008314-RA">
    <property type="protein sequence ID" value="AEPI008314-PA"/>
    <property type="gene ID" value="AEPI008314"/>
</dbReference>
<evidence type="ECO:0000313" key="7">
    <source>
        <dbReference type="Proteomes" id="UP000075885"/>
    </source>
</evidence>
<dbReference type="Pfam" id="PF04500">
    <property type="entry name" value="FLYWCH"/>
    <property type="match status" value="2"/>
</dbReference>
<keyword evidence="7" id="KW-1185">Reference proteome</keyword>